<dbReference type="GO" id="GO:0009897">
    <property type="term" value="C:external side of plasma membrane"/>
    <property type="evidence" value="ECO:0007669"/>
    <property type="project" value="TreeGrafter"/>
</dbReference>
<dbReference type="PROSITE" id="PS50835">
    <property type="entry name" value="IG_LIKE"/>
    <property type="match status" value="4"/>
</dbReference>
<keyword evidence="6" id="KW-1185">Reference proteome</keyword>
<dbReference type="AlphaFoldDB" id="A0A3B3SLY5"/>
<dbReference type="InterPro" id="IPR003599">
    <property type="entry name" value="Ig_sub"/>
</dbReference>
<keyword evidence="1" id="KW-0732">Signal</keyword>
<feature type="domain" description="Ig-like" evidence="4">
    <location>
        <begin position="381"/>
        <end position="483"/>
    </location>
</feature>
<dbReference type="GO" id="GO:0007166">
    <property type="term" value="P:cell surface receptor signaling pathway"/>
    <property type="evidence" value="ECO:0007669"/>
    <property type="project" value="TreeGrafter"/>
</dbReference>
<reference evidence="5" key="2">
    <citation type="submission" date="2025-09" db="UniProtKB">
        <authorList>
            <consortium name="Ensembl"/>
        </authorList>
    </citation>
    <scope>IDENTIFICATION</scope>
</reference>
<dbReference type="GO" id="GO:0006955">
    <property type="term" value="P:immune response"/>
    <property type="evidence" value="ECO:0007669"/>
    <property type="project" value="TreeGrafter"/>
</dbReference>
<protein>
    <submittedName>
        <fullName evidence="5">Hemicentin-1-like</fullName>
    </submittedName>
</protein>
<feature type="domain" description="Ig-like" evidence="4">
    <location>
        <begin position="110"/>
        <end position="182"/>
    </location>
</feature>
<dbReference type="SUPFAM" id="SSF48726">
    <property type="entry name" value="Immunoglobulin"/>
    <property type="match status" value="4"/>
</dbReference>
<dbReference type="KEGG" id="pki:111853345"/>
<dbReference type="Pfam" id="PF13895">
    <property type="entry name" value="Ig_2"/>
    <property type="match status" value="1"/>
</dbReference>
<evidence type="ECO:0000313" key="5">
    <source>
        <dbReference type="Ensembl" id="ENSPKIP00000031764.1"/>
    </source>
</evidence>
<dbReference type="RefSeq" id="XP_023685892.1">
    <property type="nucleotide sequence ID" value="XM_023830124.1"/>
</dbReference>
<dbReference type="SMART" id="SM00409">
    <property type="entry name" value="IG"/>
    <property type="match status" value="5"/>
</dbReference>
<evidence type="ECO:0000256" key="1">
    <source>
        <dbReference type="ARBA" id="ARBA00022729"/>
    </source>
</evidence>
<dbReference type="InterPro" id="IPR050488">
    <property type="entry name" value="Ig_Fc_receptor"/>
</dbReference>
<dbReference type="Proteomes" id="UP000261540">
    <property type="component" value="Unplaced"/>
</dbReference>
<keyword evidence="3" id="KW-1133">Transmembrane helix</keyword>
<evidence type="ECO:0000259" key="4">
    <source>
        <dbReference type="PROSITE" id="PS50835"/>
    </source>
</evidence>
<name>A0A3B3SLY5_9TELE</name>
<dbReference type="InterPro" id="IPR003598">
    <property type="entry name" value="Ig_sub2"/>
</dbReference>
<dbReference type="SMART" id="SM00408">
    <property type="entry name" value="IGc2"/>
    <property type="match status" value="4"/>
</dbReference>
<dbReference type="CDD" id="cd00096">
    <property type="entry name" value="Ig"/>
    <property type="match status" value="1"/>
</dbReference>
<dbReference type="InterPro" id="IPR007110">
    <property type="entry name" value="Ig-like_dom"/>
</dbReference>
<feature type="domain" description="Ig-like" evidence="4">
    <location>
        <begin position="289"/>
        <end position="380"/>
    </location>
</feature>
<dbReference type="GO" id="GO:0004888">
    <property type="term" value="F:transmembrane signaling receptor activity"/>
    <property type="evidence" value="ECO:0007669"/>
    <property type="project" value="TreeGrafter"/>
</dbReference>
<keyword evidence="3" id="KW-0472">Membrane</keyword>
<organism evidence="5 6">
    <name type="scientific">Paramormyrops kingsleyae</name>
    <dbReference type="NCBI Taxonomy" id="1676925"/>
    <lineage>
        <taxon>Eukaryota</taxon>
        <taxon>Metazoa</taxon>
        <taxon>Chordata</taxon>
        <taxon>Craniata</taxon>
        <taxon>Vertebrata</taxon>
        <taxon>Euteleostomi</taxon>
        <taxon>Actinopterygii</taxon>
        <taxon>Neopterygii</taxon>
        <taxon>Teleostei</taxon>
        <taxon>Osteoglossocephala</taxon>
        <taxon>Osteoglossomorpha</taxon>
        <taxon>Osteoglossiformes</taxon>
        <taxon>Mormyridae</taxon>
        <taxon>Paramormyrops</taxon>
    </lineage>
</organism>
<sequence>MDYPIVLQLNAQCVCFLTVLLVFISNFFSEGGYLPTLSICSNRTEVLKDEHVLLQCRTSCSKSILWTKDNINLRYPQTKQLLMKTSEKDSGLYQCQCENQKSNTVDLKVKEVIIEVTSQTVTEGDTVTFYCLTKRNIYYYDFYKDQRFMIRNNGEMTLNNVAKTHEGEYYCVSYQKYPLSLSSSKIHLRVSDFFQSVTLSPHPGSSVSDTSSLSLLCDSHPSSPLGQAEILYSFYHGSQIQAITHQPWYNISHVQYSVTGGKYHCVASIEKKNIKKESNAVNIHVQALPLSGVALQTWPRDGRVSEGSELVLGCSVDTSSSPMWFSWYRSRNKWSGFESGNLARRKSHERTAQIVLTVMNETDSGNYNCLVSYEDEMEVVPSQYVNISVLVSVTGVNLSISTSNHNTTLLCSAESLSRYLVISWIKDGAPLSTPPSLPSAYVTEQEKLHIDTSQSETHGTYWCSVHNEMLPGNCSWSNTVQVFAHPGATHTAYCVIPLSLLALISIGFFVFWKKHSHSKEISHSHVPQVIQEENRRDSLGPTLHYNVQQDDIVEEVHYAAVNITQKNRGRRDGGKIEETSGDSAVIYSTITHPKPSFNRLDPLYSNTKSVFN</sequence>
<accession>A0A3B3SLY5</accession>
<feature type="transmembrane region" description="Helical" evidence="3">
    <location>
        <begin position="490"/>
        <end position="512"/>
    </location>
</feature>
<dbReference type="Gene3D" id="2.60.40.10">
    <property type="entry name" value="Immunoglobulins"/>
    <property type="match status" value="5"/>
</dbReference>
<dbReference type="STRING" id="1676925.ENSPKIP00000031764"/>
<dbReference type="Pfam" id="PF13927">
    <property type="entry name" value="Ig_3"/>
    <property type="match status" value="2"/>
</dbReference>
<proteinExistence type="predicted"/>
<dbReference type="OrthoDB" id="6151406at2759"/>
<reference evidence="5" key="1">
    <citation type="submission" date="2025-08" db="UniProtKB">
        <authorList>
            <consortium name="Ensembl"/>
        </authorList>
    </citation>
    <scope>IDENTIFICATION</scope>
</reference>
<dbReference type="GeneID" id="111853345"/>
<dbReference type="Ensembl" id="ENSPKIT00000012618.1">
    <property type="protein sequence ID" value="ENSPKIP00000031764.1"/>
    <property type="gene ID" value="ENSPKIG00000012121.1"/>
</dbReference>
<dbReference type="PANTHER" id="PTHR11481">
    <property type="entry name" value="IMMUNOGLOBULIN FC RECEPTOR"/>
    <property type="match status" value="1"/>
</dbReference>
<keyword evidence="2" id="KW-1015">Disulfide bond</keyword>
<dbReference type="GeneTree" id="ENSGT01050000244808"/>
<feature type="domain" description="Ig-like" evidence="4">
    <location>
        <begin position="35"/>
        <end position="106"/>
    </location>
</feature>
<evidence type="ECO:0000313" key="6">
    <source>
        <dbReference type="Proteomes" id="UP000261540"/>
    </source>
</evidence>
<dbReference type="Pfam" id="PF16681">
    <property type="entry name" value="Ig_5"/>
    <property type="match status" value="1"/>
</dbReference>
<keyword evidence="3" id="KW-0812">Transmembrane</keyword>
<evidence type="ECO:0000256" key="3">
    <source>
        <dbReference type="SAM" id="Phobius"/>
    </source>
</evidence>
<evidence type="ECO:0000256" key="2">
    <source>
        <dbReference type="ARBA" id="ARBA00023157"/>
    </source>
</evidence>
<dbReference type="PANTHER" id="PTHR11481:SF64">
    <property type="entry name" value="FC RECEPTOR-LIKE PROTEIN 4"/>
    <property type="match status" value="1"/>
</dbReference>
<dbReference type="InterPro" id="IPR036179">
    <property type="entry name" value="Ig-like_dom_sf"/>
</dbReference>
<dbReference type="InterPro" id="IPR013783">
    <property type="entry name" value="Ig-like_fold"/>
</dbReference>